<gene>
    <name evidence="1" type="ORF">CCMSSC00406_0004065</name>
</gene>
<dbReference type="EMBL" id="WQMT02000001">
    <property type="protein sequence ID" value="KAG9227396.1"/>
    <property type="molecule type" value="Genomic_DNA"/>
</dbReference>
<organism evidence="1 2">
    <name type="scientific">Pleurotus cornucopiae</name>
    <name type="common">Cornucopia mushroom</name>
    <dbReference type="NCBI Taxonomy" id="5321"/>
    <lineage>
        <taxon>Eukaryota</taxon>
        <taxon>Fungi</taxon>
        <taxon>Dikarya</taxon>
        <taxon>Basidiomycota</taxon>
        <taxon>Agaricomycotina</taxon>
        <taxon>Agaricomycetes</taxon>
        <taxon>Agaricomycetidae</taxon>
        <taxon>Agaricales</taxon>
        <taxon>Pleurotineae</taxon>
        <taxon>Pleurotaceae</taxon>
        <taxon>Pleurotus</taxon>
    </lineage>
</organism>
<evidence type="ECO:0000313" key="1">
    <source>
        <dbReference type="EMBL" id="KAG9227396.1"/>
    </source>
</evidence>
<accession>A0ACB7JBE1</accession>
<reference evidence="1 2" key="1">
    <citation type="journal article" date="2021" name="Appl. Environ. Microbiol.">
        <title>Genetic linkage and physical mapping for an oyster mushroom Pleurotus cornucopiae and QTL analysis for the trait cap color.</title>
        <authorList>
            <person name="Zhang Y."/>
            <person name="Gao W."/>
            <person name="Sonnenberg A."/>
            <person name="Chen Q."/>
            <person name="Zhang J."/>
            <person name="Huang C."/>
        </authorList>
    </citation>
    <scope>NUCLEOTIDE SEQUENCE [LARGE SCALE GENOMIC DNA]</scope>
    <source>
        <strain evidence="1">CCMSSC00406</strain>
    </source>
</reference>
<protein>
    <submittedName>
        <fullName evidence="1">Uncharacterized protein</fullName>
    </submittedName>
</protein>
<proteinExistence type="predicted"/>
<comment type="caution">
    <text evidence="1">The sequence shown here is derived from an EMBL/GenBank/DDBJ whole genome shotgun (WGS) entry which is preliminary data.</text>
</comment>
<sequence>MEPIGTGLWFEMPTPPTLPPELWRHILSYIDSSLLLPICGVNHVFRDVALDHRHRHLWLGYLSDTKILLIQSLKDPWLAKRVKSLYLATGAVGARVDASRLALPKPKNRLGYSDILASFLPSVVRRWVTNVPVEVIDDIQSDATSMSAESLLPLLDVVLDQLKNVSELEIILDHAGNLDFELDFLRKLYCLFVSRNIQALSLQFYDYKLSLVLPLTPFIGLRKVSLTLLPPLNPSPLSADAFSALHQFLERIAPSVEDLSFATPDFDIVKQLASSLHSITMPNVRELGTPLIFDDLGAIQSMGSRYPCLSALKLYPWSPRIAPALPLGCLRLSGLRSLTLSLSDIRDASFFEPSGYRQLEELNISNACLYSDTVDAICKFFASSSITRLRLSEFYLVSGNTFDCLSRSFPVLHTLDLSTESVNTLTSEFDSDALVERHYPDWHVSVINLKLRLRLSESPKAIAPVLQRCIPNLKVINVESLSF</sequence>
<name>A0ACB7JBE1_PLECO</name>
<keyword evidence="2" id="KW-1185">Reference proteome</keyword>
<evidence type="ECO:0000313" key="2">
    <source>
        <dbReference type="Proteomes" id="UP000824881"/>
    </source>
</evidence>
<dbReference type="Proteomes" id="UP000824881">
    <property type="component" value="Unassembled WGS sequence"/>
</dbReference>